<dbReference type="CDD" id="cd00293">
    <property type="entry name" value="USP-like"/>
    <property type="match status" value="1"/>
</dbReference>
<proteinExistence type="predicted"/>
<dbReference type="Proteomes" id="UP000185678">
    <property type="component" value="Unassembled WGS sequence"/>
</dbReference>
<keyword evidence="3" id="KW-1185">Reference proteome</keyword>
<dbReference type="InterPro" id="IPR014729">
    <property type="entry name" value="Rossmann-like_a/b/a_fold"/>
</dbReference>
<evidence type="ECO:0000259" key="1">
    <source>
        <dbReference type="Pfam" id="PF00582"/>
    </source>
</evidence>
<dbReference type="EMBL" id="FTOA01000004">
    <property type="protein sequence ID" value="SIS89605.1"/>
    <property type="molecule type" value="Genomic_DNA"/>
</dbReference>
<reference evidence="2 3" key="1">
    <citation type="submission" date="2017-01" db="EMBL/GenBank/DDBJ databases">
        <authorList>
            <person name="Mah S.A."/>
            <person name="Swanson W.J."/>
            <person name="Moy G.W."/>
            <person name="Vacquier V.D."/>
        </authorList>
    </citation>
    <scope>NUCLEOTIDE SEQUENCE [LARGE SCALE GENOMIC DNA]</scope>
    <source>
        <strain evidence="2 3">DSM 11589</strain>
    </source>
</reference>
<dbReference type="RefSeq" id="WP_076400780.1">
    <property type="nucleotide sequence ID" value="NZ_FTOA01000004.1"/>
</dbReference>
<feature type="domain" description="UspA" evidence="1">
    <location>
        <begin position="17"/>
        <end position="155"/>
    </location>
</feature>
<dbReference type="AlphaFoldDB" id="A0A1N7MTZ4"/>
<name>A0A1N7MTZ4_9PROT</name>
<gene>
    <name evidence="2" type="ORF">SAMN05421779_104355</name>
</gene>
<protein>
    <submittedName>
        <fullName evidence="2">Nucleotide-binding universal stress protein, UspA family</fullName>
    </submittedName>
</protein>
<dbReference type="Gene3D" id="3.40.50.620">
    <property type="entry name" value="HUPs"/>
    <property type="match status" value="1"/>
</dbReference>
<dbReference type="SUPFAM" id="SSF52402">
    <property type="entry name" value="Adenine nucleotide alpha hydrolases-like"/>
    <property type="match status" value="1"/>
</dbReference>
<evidence type="ECO:0000313" key="3">
    <source>
        <dbReference type="Proteomes" id="UP000185678"/>
    </source>
</evidence>
<dbReference type="InterPro" id="IPR006016">
    <property type="entry name" value="UspA"/>
</dbReference>
<sequence>MSSLYTQHPTDDEHHGRTFLVVVDESEEMRAALRYACKRALNTGGMVALLMVVDPPEFQHFGGIGRLMSEEARAKAEEILQRLAAEVKAGSGHTPTLYIREGDRATELLDLINEEPEISILVLASGTGPEGPGPLVSSLSGKLINKLRVPVTLVPGHLSDSAIDVLT</sequence>
<accession>A0A1N7MTZ4</accession>
<dbReference type="OrthoDB" id="9813682at2"/>
<dbReference type="STRING" id="80876.SAMN05421779_104355"/>
<dbReference type="Pfam" id="PF00582">
    <property type="entry name" value="Usp"/>
    <property type="match status" value="1"/>
</dbReference>
<evidence type="ECO:0000313" key="2">
    <source>
        <dbReference type="EMBL" id="SIS89605.1"/>
    </source>
</evidence>
<organism evidence="2 3">
    <name type="scientific">Insolitispirillum peregrinum</name>
    <dbReference type="NCBI Taxonomy" id="80876"/>
    <lineage>
        <taxon>Bacteria</taxon>
        <taxon>Pseudomonadati</taxon>
        <taxon>Pseudomonadota</taxon>
        <taxon>Alphaproteobacteria</taxon>
        <taxon>Rhodospirillales</taxon>
        <taxon>Novispirillaceae</taxon>
        <taxon>Insolitispirillum</taxon>
    </lineage>
</organism>